<dbReference type="AlphaFoldDB" id="A0A482ILP8"/>
<dbReference type="RefSeq" id="WP_128646626.1">
    <property type="nucleotide sequence ID" value="NZ_CP037900.1"/>
</dbReference>
<evidence type="ECO:0000313" key="2">
    <source>
        <dbReference type="Proteomes" id="UP000253772"/>
    </source>
</evidence>
<reference evidence="1 2" key="1">
    <citation type="submission" date="2019-03" db="EMBL/GenBank/DDBJ databases">
        <title>Comparative insights into the high quality Complete genome sequence of highly metal resistant Cupriavidus metallidurans strain BS1 isolated from a gold-copper mine.</title>
        <authorList>
            <person name="Mazhar H.S."/>
            <person name="Rensing C."/>
        </authorList>
    </citation>
    <scope>NUCLEOTIDE SEQUENCE [LARGE SCALE GENOMIC DNA]</scope>
    <source>
        <strain evidence="1 2">BS1</strain>
    </source>
</reference>
<sequence length="69" mass="7746">MQSVIVDAVRATMEFPYGADPAASIRRQAIILFWNIAIRRLGGSRCCKVTNFVITNLDDDNFLSLQVRS</sequence>
<accession>A0A482ILP8</accession>
<organism evidence="1 2">
    <name type="scientific">Cupriavidus metallidurans</name>
    <dbReference type="NCBI Taxonomy" id="119219"/>
    <lineage>
        <taxon>Bacteria</taxon>
        <taxon>Pseudomonadati</taxon>
        <taxon>Pseudomonadota</taxon>
        <taxon>Betaproteobacteria</taxon>
        <taxon>Burkholderiales</taxon>
        <taxon>Burkholderiaceae</taxon>
        <taxon>Cupriavidus</taxon>
    </lineage>
</organism>
<dbReference type="Proteomes" id="UP000253772">
    <property type="component" value="Chromosome c1"/>
</dbReference>
<protein>
    <submittedName>
        <fullName evidence="1">Uncharacterized protein</fullName>
    </submittedName>
</protein>
<name>A0A482ILP8_9BURK</name>
<gene>
    <name evidence="1" type="ORF">DDF84_003480</name>
</gene>
<proteinExistence type="predicted"/>
<dbReference type="EMBL" id="CP037900">
    <property type="protein sequence ID" value="QBP08876.1"/>
    <property type="molecule type" value="Genomic_DNA"/>
</dbReference>
<evidence type="ECO:0000313" key="1">
    <source>
        <dbReference type="EMBL" id="QBP08876.1"/>
    </source>
</evidence>